<dbReference type="Proteomes" id="UP000029733">
    <property type="component" value="Unassembled WGS sequence"/>
</dbReference>
<organism evidence="1 2">
    <name type="scientific">Helicobacter jaachi</name>
    <dbReference type="NCBI Taxonomy" id="1677920"/>
    <lineage>
        <taxon>Bacteria</taxon>
        <taxon>Pseudomonadati</taxon>
        <taxon>Campylobacterota</taxon>
        <taxon>Epsilonproteobacteria</taxon>
        <taxon>Campylobacterales</taxon>
        <taxon>Helicobacteraceae</taxon>
        <taxon>Helicobacter</taxon>
    </lineage>
</organism>
<dbReference type="InterPro" id="IPR023198">
    <property type="entry name" value="PGP-like_dom2"/>
</dbReference>
<evidence type="ECO:0000313" key="1">
    <source>
        <dbReference type="EMBL" id="TLD97211.1"/>
    </source>
</evidence>
<comment type="caution">
    <text evidence="1">The sequence shown here is derived from an EMBL/GenBank/DDBJ whole genome shotgun (WGS) entry which is preliminary data.</text>
</comment>
<keyword evidence="2" id="KW-1185">Reference proteome</keyword>
<accession>A0A4U8TBE0</accession>
<gene>
    <name evidence="1" type="ORF">LS71_000135</name>
</gene>
<evidence type="ECO:0008006" key="3">
    <source>
        <dbReference type="Google" id="ProtNLM"/>
    </source>
</evidence>
<dbReference type="EMBL" id="JRPR02000001">
    <property type="protein sequence ID" value="TLD97211.1"/>
    <property type="molecule type" value="Genomic_DNA"/>
</dbReference>
<dbReference type="Gene3D" id="1.10.150.240">
    <property type="entry name" value="Putative phosphatase, domain 2"/>
    <property type="match status" value="1"/>
</dbReference>
<evidence type="ECO:0000313" key="2">
    <source>
        <dbReference type="Proteomes" id="UP000029733"/>
    </source>
</evidence>
<dbReference type="OrthoDB" id="9782449at2"/>
<proteinExistence type="predicted"/>
<dbReference type="RefSeq" id="WP_138109770.1">
    <property type="nucleotide sequence ID" value="NZ_JRPR02000001.1"/>
</dbReference>
<dbReference type="AlphaFoldDB" id="A0A4U8TBE0"/>
<dbReference type="InterPro" id="IPR036412">
    <property type="entry name" value="HAD-like_sf"/>
</dbReference>
<reference evidence="1 2" key="1">
    <citation type="journal article" date="2014" name="Genome Announc.">
        <title>Draft genome sequences of eight enterohepatic helicobacter species isolated from both laboratory and wild rodents.</title>
        <authorList>
            <person name="Sheh A."/>
            <person name="Shen Z."/>
            <person name="Fox J.G."/>
        </authorList>
    </citation>
    <scope>NUCLEOTIDE SEQUENCE [LARGE SCALE GENOMIC DNA]</scope>
    <source>
        <strain evidence="1 2">MIT 09-6949</strain>
    </source>
</reference>
<protein>
    <recommendedName>
        <fullName evidence="3">HAD family hydrolase</fullName>
    </recommendedName>
</protein>
<sequence>MICFDFDGVLADSLSAWEEACSHAARQMGASAPLHPYAKLNPLSHYEVGKSLGLEPRTFEHLASEFFITQKLDSIIPALLLFIKSRAHLTNVSKAHISPQSIKL</sequence>
<dbReference type="SUPFAM" id="SSF56784">
    <property type="entry name" value="HAD-like"/>
    <property type="match status" value="1"/>
</dbReference>
<name>A0A4U8TBE0_9HELI</name>
<dbReference type="STRING" id="1677920.LS71_01585"/>